<name>A0A8X6WK50_TRICX</name>
<reference evidence="1" key="1">
    <citation type="submission" date="2020-08" db="EMBL/GenBank/DDBJ databases">
        <title>Multicomponent nature underlies the extraordinary mechanical properties of spider dragline silk.</title>
        <authorList>
            <person name="Kono N."/>
            <person name="Nakamura H."/>
            <person name="Mori M."/>
            <person name="Yoshida Y."/>
            <person name="Ohtoshi R."/>
            <person name="Malay A.D."/>
            <person name="Moran D.A.P."/>
            <person name="Tomita M."/>
            <person name="Numata K."/>
            <person name="Arakawa K."/>
        </authorList>
    </citation>
    <scope>NUCLEOTIDE SEQUENCE</scope>
</reference>
<organism evidence="1 2">
    <name type="scientific">Trichonephila clavipes</name>
    <name type="common">Golden silk orbweaver</name>
    <name type="synonym">Nephila clavipes</name>
    <dbReference type="NCBI Taxonomy" id="2585209"/>
    <lineage>
        <taxon>Eukaryota</taxon>
        <taxon>Metazoa</taxon>
        <taxon>Ecdysozoa</taxon>
        <taxon>Arthropoda</taxon>
        <taxon>Chelicerata</taxon>
        <taxon>Arachnida</taxon>
        <taxon>Araneae</taxon>
        <taxon>Araneomorphae</taxon>
        <taxon>Entelegynae</taxon>
        <taxon>Araneoidea</taxon>
        <taxon>Nephilidae</taxon>
        <taxon>Trichonephila</taxon>
    </lineage>
</organism>
<evidence type="ECO:0000313" key="1">
    <source>
        <dbReference type="EMBL" id="GFY36578.1"/>
    </source>
</evidence>
<sequence>MPYISRQAWARRGMDEGTRISSAVVTDIQVTFRQETSVCVVRTSRENYCLRRFHRKLSKECLQIFTDGSFMSDSSNTSAGIFSEIFSFYVPVGRGTAFDDVIAAIRTALSQLHCYLEKFTRAVILSGSRAALLAVVSDNNPIT</sequence>
<keyword evidence="2" id="KW-1185">Reference proteome</keyword>
<accession>A0A8X6WK50</accession>
<dbReference type="Proteomes" id="UP000887159">
    <property type="component" value="Unassembled WGS sequence"/>
</dbReference>
<dbReference type="EMBL" id="BMAU01021437">
    <property type="protein sequence ID" value="GFY36578.1"/>
    <property type="molecule type" value="Genomic_DNA"/>
</dbReference>
<proteinExistence type="predicted"/>
<evidence type="ECO:0000313" key="2">
    <source>
        <dbReference type="Proteomes" id="UP000887159"/>
    </source>
</evidence>
<gene>
    <name evidence="1" type="ORF">TNCV_27831</name>
</gene>
<protein>
    <submittedName>
        <fullName evidence="1">Uncharacterized protein</fullName>
    </submittedName>
</protein>
<comment type="caution">
    <text evidence="1">The sequence shown here is derived from an EMBL/GenBank/DDBJ whole genome shotgun (WGS) entry which is preliminary data.</text>
</comment>
<dbReference type="AlphaFoldDB" id="A0A8X6WK50"/>